<dbReference type="AlphaFoldDB" id="A0A1G4I9X6"/>
<evidence type="ECO:0000313" key="3">
    <source>
        <dbReference type="Proteomes" id="UP000195570"/>
    </source>
</evidence>
<dbReference type="SMR" id="A0A1G4I9X6"/>
<dbReference type="GeneID" id="92381187"/>
<feature type="compositionally biased region" description="Basic and acidic residues" evidence="1">
    <location>
        <begin position="275"/>
        <end position="290"/>
    </location>
</feature>
<accession>A0A1G4I9X6</accession>
<dbReference type="Proteomes" id="UP000195570">
    <property type="component" value="Unassembled WGS sequence"/>
</dbReference>
<evidence type="ECO:0000256" key="1">
    <source>
        <dbReference type="SAM" id="MobiDB-lite"/>
    </source>
</evidence>
<dbReference type="Gene3D" id="3.40.140.10">
    <property type="entry name" value="Cytidine Deaminase, domain 2"/>
    <property type="match status" value="1"/>
</dbReference>
<dbReference type="RefSeq" id="XP_067080002.1">
    <property type="nucleotide sequence ID" value="XM_067223901.1"/>
</dbReference>
<organism evidence="2 3">
    <name type="scientific">Trypanosoma equiperdum</name>
    <dbReference type="NCBI Taxonomy" id="5694"/>
    <lineage>
        <taxon>Eukaryota</taxon>
        <taxon>Discoba</taxon>
        <taxon>Euglenozoa</taxon>
        <taxon>Kinetoplastea</taxon>
        <taxon>Metakinetoplastina</taxon>
        <taxon>Trypanosomatida</taxon>
        <taxon>Trypanosomatidae</taxon>
        <taxon>Trypanosoma</taxon>
    </lineage>
</organism>
<comment type="caution">
    <text evidence="2">The sequence shown here is derived from an EMBL/GenBank/DDBJ whole genome shotgun (WGS) entry which is preliminary data.</text>
</comment>
<reference evidence="2" key="1">
    <citation type="submission" date="2016-09" db="EMBL/GenBank/DDBJ databases">
        <authorList>
            <person name="Hebert L."/>
            <person name="Moumen B."/>
        </authorList>
    </citation>
    <scope>NUCLEOTIDE SEQUENCE [LARGE SCALE GENOMIC DNA]</scope>
    <source>
        <strain evidence="2">OVI</strain>
    </source>
</reference>
<name>A0A1G4I9X6_TRYEQ</name>
<sequence>MFHGFPQVQVVSDDAPTGESIFAKDSDSHVELPPAKKVRISFPALTHLGSFSQDATCHSAVGGRLCGVQQGDTILITSVLPSLGASGDAEDERDDTAESKQQQKMYEKVKEMLRKECLDSYSVGYFIVSSACVNDPYSVVTADRLANLAIDGHPSVLLVYDPFRTGLMGKLYLRAFVPTDAFLDFSRKNKKTKKTDKKSGMQEEARLLRACSVPKQGVLREVKVEVEVDAYQLFCLNGIDIAPLPSNSTVHHSDSMADYKVALLESVQRNLSDLEGKLSRETSRNQRDENNVPPARGVDTMLALVQLREQAQHLEALCDGTLLISSLLRDL</sequence>
<dbReference type="VEuPathDB" id="TriTrypDB:TEOVI_000725300"/>
<evidence type="ECO:0000313" key="2">
    <source>
        <dbReference type="EMBL" id="SCU68941.1"/>
    </source>
</evidence>
<gene>
    <name evidence="2" type="ORF">TEOVI_000725300</name>
</gene>
<proteinExistence type="predicted"/>
<protein>
    <submittedName>
        <fullName evidence="2">Uncharacterized protein</fullName>
    </submittedName>
</protein>
<feature type="region of interest" description="Disordered" evidence="1">
    <location>
        <begin position="275"/>
        <end position="295"/>
    </location>
</feature>
<keyword evidence="3" id="KW-1185">Reference proteome</keyword>
<dbReference type="EMBL" id="CZPT02001112">
    <property type="protein sequence ID" value="SCU68941.1"/>
    <property type="molecule type" value="Genomic_DNA"/>
</dbReference>